<dbReference type="AlphaFoldDB" id="A0A9N9ST98"/>
<keyword evidence="2" id="KW-1185">Reference proteome</keyword>
<gene>
    <name evidence="1" type="ORF">DIABBA_LOCUS4934</name>
</gene>
<accession>A0A9N9ST98</accession>
<dbReference type="OrthoDB" id="10002886at2759"/>
<evidence type="ECO:0000313" key="2">
    <source>
        <dbReference type="Proteomes" id="UP001153709"/>
    </source>
</evidence>
<dbReference type="EMBL" id="OU898278">
    <property type="protein sequence ID" value="CAG9831334.1"/>
    <property type="molecule type" value="Genomic_DNA"/>
</dbReference>
<proteinExistence type="predicted"/>
<organism evidence="1 2">
    <name type="scientific">Diabrotica balteata</name>
    <name type="common">Banded cucumber beetle</name>
    <dbReference type="NCBI Taxonomy" id="107213"/>
    <lineage>
        <taxon>Eukaryota</taxon>
        <taxon>Metazoa</taxon>
        <taxon>Ecdysozoa</taxon>
        <taxon>Arthropoda</taxon>
        <taxon>Hexapoda</taxon>
        <taxon>Insecta</taxon>
        <taxon>Pterygota</taxon>
        <taxon>Neoptera</taxon>
        <taxon>Endopterygota</taxon>
        <taxon>Coleoptera</taxon>
        <taxon>Polyphaga</taxon>
        <taxon>Cucujiformia</taxon>
        <taxon>Chrysomeloidea</taxon>
        <taxon>Chrysomelidae</taxon>
        <taxon>Galerucinae</taxon>
        <taxon>Diabroticina</taxon>
        <taxon>Diabroticites</taxon>
        <taxon>Diabrotica</taxon>
    </lineage>
</organism>
<reference evidence="1" key="1">
    <citation type="submission" date="2022-01" db="EMBL/GenBank/DDBJ databases">
        <authorList>
            <person name="King R."/>
        </authorList>
    </citation>
    <scope>NUCLEOTIDE SEQUENCE</scope>
</reference>
<protein>
    <submittedName>
        <fullName evidence="1">Uncharacterized protein</fullName>
    </submittedName>
</protein>
<evidence type="ECO:0000313" key="1">
    <source>
        <dbReference type="EMBL" id="CAG9831334.1"/>
    </source>
</evidence>
<sequence>MIGVCIVLCKQSLKLSKYLKFSDEECEEIRQQQQKHMNSGSSTEMVYTKTSAVACFNEAIPVMQYICSKLEETKVLTKSTDIKIFLLECLLTFVSTLPNTVHSNIHFTTFLWQRFCPSLIAILGIPGDSMVHSLTTNQAKIIYR</sequence>
<name>A0A9N9ST98_DIABA</name>
<dbReference type="Proteomes" id="UP001153709">
    <property type="component" value="Chromosome 3"/>
</dbReference>